<comment type="caution">
    <text evidence="1">The sequence shown here is derived from an EMBL/GenBank/DDBJ whole genome shotgun (WGS) entry which is preliminary data.</text>
</comment>
<dbReference type="AlphaFoldDB" id="A0A7J7CWB0"/>
<dbReference type="Proteomes" id="UP000593562">
    <property type="component" value="Unassembled WGS sequence"/>
</dbReference>
<keyword evidence="2" id="KW-1185">Reference proteome</keyword>
<organism evidence="1 2">
    <name type="scientific">Tripterygium wilfordii</name>
    <name type="common">Thunder God vine</name>
    <dbReference type="NCBI Taxonomy" id="458696"/>
    <lineage>
        <taxon>Eukaryota</taxon>
        <taxon>Viridiplantae</taxon>
        <taxon>Streptophyta</taxon>
        <taxon>Embryophyta</taxon>
        <taxon>Tracheophyta</taxon>
        <taxon>Spermatophyta</taxon>
        <taxon>Magnoliopsida</taxon>
        <taxon>eudicotyledons</taxon>
        <taxon>Gunneridae</taxon>
        <taxon>Pentapetalae</taxon>
        <taxon>rosids</taxon>
        <taxon>fabids</taxon>
        <taxon>Celastrales</taxon>
        <taxon>Celastraceae</taxon>
        <taxon>Tripterygium</taxon>
    </lineage>
</organism>
<protein>
    <submittedName>
        <fullName evidence="1">Uncharacterized protein</fullName>
    </submittedName>
</protein>
<accession>A0A7J7CWB0</accession>
<sequence>MESRGVFMLVMKHLVVYIRYHKFWVLPFGLFSLGHLGSQTIYPRRKCSPCTCLRPRVSEKVETLIKATRQSSHSNRLFELVMVLCVHETTEIILMSWKFQLLN</sequence>
<dbReference type="EMBL" id="JAAARO010000013">
    <property type="protein sequence ID" value="KAF5738415.1"/>
    <property type="molecule type" value="Genomic_DNA"/>
</dbReference>
<evidence type="ECO:0000313" key="2">
    <source>
        <dbReference type="Proteomes" id="UP000593562"/>
    </source>
</evidence>
<gene>
    <name evidence="1" type="ORF">HS088_TW13G01314</name>
</gene>
<reference evidence="1 2" key="1">
    <citation type="journal article" date="2020" name="Nat. Commun.">
        <title>Genome of Tripterygium wilfordii and identification of cytochrome P450 involved in triptolide biosynthesis.</title>
        <authorList>
            <person name="Tu L."/>
            <person name="Su P."/>
            <person name="Zhang Z."/>
            <person name="Gao L."/>
            <person name="Wang J."/>
            <person name="Hu T."/>
            <person name="Zhou J."/>
            <person name="Zhang Y."/>
            <person name="Zhao Y."/>
            <person name="Liu Y."/>
            <person name="Song Y."/>
            <person name="Tong Y."/>
            <person name="Lu Y."/>
            <person name="Yang J."/>
            <person name="Xu C."/>
            <person name="Jia M."/>
            <person name="Peters R.J."/>
            <person name="Huang L."/>
            <person name="Gao W."/>
        </authorList>
    </citation>
    <scope>NUCLEOTIDE SEQUENCE [LARGE SCALE GENOMIC DNA]</scope>
    <source>
        <strain evidence="2">cv. XIE 37</strain>
        <tissue evidence="1">Leaf</tissue>
    </source>
</reference>
<proteinExistence type="predicted"/>
<evidence type="ECO:0000313" key="1">
    <source>
        <dbReference type="EMBL" id="KAF5738415.1"/>
    </source>
</evidence>
<name>A0A7J7CWB0_TRIWF</name>
<dbReference type="InParanoid" id="A0A7J7CWB0"/>